<reference evidence="3" key="1">
    <citation type="submission" date="2016-06" db="UniProtKB">
        <authorList>
            <consortium name="WormBaseParasite"/>
        </authorList>
    </citation>
    <scope>IDENTIFICATION</scope>
</reference>
<accession>A0A183D1X5</accession>
<name>A0A183D1X5_9BILA</name>
<dbReference type="EMBL" id="UYRT01004262">
    <property type="protein sequence ID" value="VDK36025.1"/>
    <property type="molecule type" value="Genomic_DNA"/>
</dbReference>
<proteinExistence type="predicted"/>
<gene>
    <name evidence="1" type="ORF">GPUH_LOCUS2717</name>
</gene>
<keyword evidence="2" id="KW-1185">Reference proteome</keyword>
<reference evidence="1 2" key="2">
    <citation type="submission" date="2018-11" db="EMBL/GenBank/DDBJ databases">
        <authorList>
            <consortium name="Pathogen Informatics"/>
        </authorList>
    </citation>
    <scope>NUCLEOTIDE SEQUENCE [LARGE SCALE GENOMIC DNA]</scope>
</reference>
<dbReference type="AlphaFoldDB" id="A0A183D1X5"/>
<dbReference type="OrthoDB" id="5811893at2759"/>
<dbReference type="Proteomes" id="UP000271098">
    <property type="component" value="Unassembled WGS sequence"/>
</dbReference>
<evidence type="ECO:0000313" key="2">
    <source>
        <dbReference type="Proteomes" id="UP000271098"/>
    </source>
</evidence>
<evidence type="ECO:0000313" key="3">
    <source>
        <dbReference type="WBParaSite" id="GPUH_0000272101-mRNA-1"/>
    </source>
</evidence>
<evidence type="ECO:0000313" key="1">
    <source>
        <dbReference type="EMBL" id="VDK36025.1"/>
    </source>
</evidence>
<protein>
    <submittedName>
        <fullName evidence="3">Cadherin domain-containing protein</fullName>
    </submittedName>
</protein>
<dbReference type="WBParaSite" id="GPUH_0000272101-mRNA-1">
    <property type="protein sequence ID" value="GPUH_0000272101-mRNA-1"/>
    <property type="gene ID" value="GPUH_0000272101"/>
</dbReference>
<sequence>MSILYKPKILTVRWDAPFGWLVSDLVEDGYARKHENCSLHTSNHSQYFQIIDNRLLVQSPIKHLQGRTIAIVVQTIAPERVFAINVHISGSLATRFSSDVYGIKIREDTAPETLVPSSPEITLINSSSSNLHISIISNSTNLPFVIVAKRRQNLTYARVTCFINFLSKMRLFFSCFQ</sequence>
<organism evidence="3">
    <name type="scientific">Gongylonema pulchrum</name>
    <dbReference type="NCBI Taxonomy" id="637853"/>
    <lineage>
        <taxon>Eukaryota</taxon>
        <taxon>Metazoa</taxon>
        <taxon>Ecdysozoa</taxon>
        <taxon>Nematoda</taxon>
        <taxon>Chromadorea</taxon>
        <taxon>Rhabditida</taxon>
        <taxon>Spirurina</taxon>
        <taxon>Spiruromorpha</taxon>
        <taxon>Spiruroidea</taxon>
        <taxon>Gongylonematidae</taxon>
        <taxon>Gongylonema</taxon>
    </lineage>
</organism>